<dbReference type="CDD" id="cd09917">
    <property type="entry name" value="F-box_SF"/>
    <property type="match status" value="1"/>
</dbReference>
<feature type="domain" description="F-box" evidence="1">
    <location>
        <begin position="13"/>
        <end position="47"/>
    </location>
</feature>
<protein>
    <submittedName>
        <fullName evidence="3">Uncharacterized protein</fullName>
    </submittedName>
</protein>
<dbReference type="OrthoDB" id="784120at2759"/>
<sequence length="314" mass="36013">MDADSDPGSRRPWTDLPLDILASIAIRLSLLELLSFRGTCKDFRSASSPATAKIQSSKQPWLLLQKTNDSKCILYDNQDSKTYNLKIPDLDGAICLASYQGWLLLFKNKSIYFFSPFPGYKITLPEFPHMQIEKHVGAFSHPPTSPDCMITIINPIGSSFEINMLSIGGDTWTRYTRSEYFDVKPMVSAATFDHTTNTFYYMHGTDSVLTFSATDKKWQPYNIVSGEPKKKYSKYLPYVYRENVFLNAIGDEKVKQLLDVEDDEYVDVCGLTREPENSLPIVYKNETLNFSTTKTRMRKAVWIEPRFYEVRASR</sequence>
<evidence type="ECO:0000313" key="3">
    <source>
        <dbReference type="EMBL" id="KAD6120102.1"/>
    </source>
</evidence>
<dbReference type="SUPFAM" id="SSF81383">
    <property type="entry name" value="F-box domain"/>
    <property type="match status" value="1"/>
</dbReference>
<evidence type="ECO:0000313" key="4">
    <source>
        <dbReference type="Proteomes" id="UP000326396"/>
    </source>
</evidence>
<gene>
    <name evidence="3" type="ORF">E3N88_11373</name>
</gene>
<proteinExistence type="predicted"/>
<dbReference type="PANTHER" id="PTHR45463">
    <property type="entry name" value="OS09G0392200 PROTEIN"/>
    <property type="match status" value="1"/>
</dbReference>
<accession>A0A5N6PF55</accession>
<evidence type="ECO:0000259" key="2">
    <source>
        <dbReference type="Pfam" id="PF03478"/>
    </source>
</evidence>
<dbReference type="Pfam" id="PF00646">
    <property type="entry name" value="F-box"/>
    <property type="match status" value="1"/>
</dbReference>
<dbReference type="PANTHER" id="PTHR45463:SF8">
    <property type="entry name" value="OS09G0392200 PROTEIN"/>
    <property type="match status" value="1"/>
</dbReference>
<name>A0A5N6PF55_9ASTR</name>
<dbReference type="Proteomes" id="UP000326396">
    <property type="component" value="Linkage Group LG13"/>
</dbReference>
<dbReference type="Pfam" id="PF03478">
    <property type="entry name" value="Beta-prop_KIB1-4"/>
    <property type="match status" value="1"/>
</dbReference>
<dbReference type="EMBL" id="SZYD01000005">
    <property type="protein sequence ID" value="KAD6120102.1"/>
    <property type="molecule type" value="Genomic_DNA"/>
</dbReference>
<reference evidence="3 4" key="1">
    <citation type="submission" date="2019-05" db="EMBL/GenBank/DDBJ databases">
        <title>Mikania micrantha, genome provides insights into the molecular mechanism of rapid growth.</title>
        <authorList>
            <person name="Liu B."/>
        </authorList>
    </citation>
    <scope>NUCLEOTIDE SEQUENCE [LARGE SCALE GENOMIC DNA]</scope>
    <source>
        <strain evidence="3">NLD-2019</strain>
        <tissue evidence="3">Leaf</tissue>
    </source>
</reference>
<dbReference type="InterPro" id="IPR036047">
    <property type="entry name" value="F-box-like_dom_sf"/>
</dbReference>
<comment type="caution">
    <text evidence="3">The sequence shown here is derived from an EMBL/GenBank/DDBJ whole genome shotgun (WGS) entry which is preliminary data.</text>
</comment>
<evidence type="ECO:0000259" key="1">
    <source>
        <dbReference type="Pfam" id="PF00646"/>
    </source>
</evidence>
<organism evidence="3 4">
    <name type="scientific">Mikania micrantha</name>
    <name type="common">bitter vine</name>
    <dbReference type="NCBI Taxonomy" id="192012"/>
    <lineage>
        <taxon>Eukaryota</taxon>
        <taxon>Viridiplantae</taxon>
        <taxon>Streptophyta</taxon>
        <taxon>Embryophyta</taxon>
        <taxon>Tracheophyta</taxon>
        <taxon>Spermatophyta</taxon>
        <taxon>Magnoliopsida</taxon>
        <taxon>eudicotyledons</taxon>
        <taxon>Gunneridae</taxon>
        <taxon>Pentapetalae</taxon>
        <taxon>asterids</taxon>
        <taxon>campanulids</taxon>
        <taxon>Asterales</taxon>
        <taxon>Asteraceae</taxon>
        <taxon>Asteroideae</taxon>
        <taxon>Heliantheae alliance</taxon>
        <taxon>Eupatorieae</taxon>
        <taxon>Mikania</taxon>
    </lineage>
</organism>
<feature type="domain" description="KIB1-4 beta-propeller" evidence="2">
    <location>
        <begin position="75"/>
        <end position="236"/>
    </location>
</feature>
<dbReference type="AlphaFoldDB" id="A0A5N6PF55"/>
<keyword evidence="4" id="KW-1185">Reference proteome</keyword>
<dbReference type="InterPro" id="IPR005174">
    <property type="entry name" value="KIB1-4_b-propeller"/>
</dbReference>
<dbReference type="InterPro" id="IPR001810">
    <property type="entry name" value="F-box_dom"/>
</dbReference>